<dbReference type="InterPro" id="IPR026259">
    <property type="entry name" value="MauG/Cytc_peroxidase"/>
</dbReference>
<evidence type="ECO:0000256" key="6">
    <source>
        <dbReference type="ARBA" id="ARBA00023002"/>
    </source>
</evidence>
<dbReference type="GO" id="GO:0009055">
    <property type="term" value="F:electron transfer activity"/>
    <property type="evidence" value="ECO:0007669"/>
    <property type="project" value="InterPro"/>
</dbReference>
<comment type="cofactor">
    <cofactor evidence="8">
        <name>heme</name>
        <dbReference type="ChEBI" id="CHEBI:30413"/>
    </cofactor>
    <text evidence="8">Binds 2 heme groups.</text>
</comment>
<evidence type="ECO:0000256" key="8">
    <source>
        <dbReference type="PIRSR" id="PIRSR000294-1"/>
    </source>
</evidence>
<keyword evidence="6" id="KW-0560">Oxidoreductase</keyword>
<feature type="domain" description="Cytochrome c" evidence="10">
    <location>
        <begin position="156"/>
        <end position="307"/>
    </location>
</feature>
<dbReference type="PANTHER" id="PTHR30600:SF10">
    <property type="entry name" value="BLL6722 PROTEIN"/>
    <property type="match status" value="1"/>
</dbReference>
<feature type="binding site" description="axial binding residue" evidence="9">
    <location>
        <position position="32"/>
    </location>
    <ligand>
        <name>heme c</name>
        <dbReference type="ChEBI" id="CHEBI:61717"/>
        <label>1</label>
    </ligand>
    <ligandPart>
        <name>Fe</name>
        <dbReference type="ChEBI" id="CHEBI:18248"/>
    </ligandPart>
</feature>
<feature type="binding site" description="covalent" evidence="8">
    <location>
        <position position="174"/>
    </location>
    <ligand>
        <name>heme c</name>
        <dbReference type="ChEBI" id="CHEBI:61717"/>
        <label>2</label>
    </ligand>
</feature>
<evidence type="ECO:0000256" key="9">
    <source>
        <dbReference type="PIRSR" id="PIRSR000294-2"/>
    </source>
</evidence>
<dbReference type="InterPro" id="IPR004852">
    <property type="entry name" value="Di-haem_cyt_c_peroxidsae"/>
</dbReference>
<comment type="PTM">
    <text evidence="8">Binds 2 heme groups per subunit.</text>
</comment>
<evidence type="ECO:0000256" key="3">
    <source>
        <dbReference type="ARBA" id="ARBA00022723"/>
    </source>
</evidence>
<dbReference type="InterPro" id="IPR051395">
    <property type="entry name" value="Cytochrome_c_Peroxidase/MauG"/>
</dbReference>
<feature type="binding site" description="covalent" evidence="8">
    <location>
        <position position="28"/>
    </location>
    <ligand>
        <name>heme c</name>
        <dbReference type="ChEBI" id="CHEBI:61717"/>
        <label>1</label>
    </ligand>
</feature>
<dbReference type="GO" id="GO:0020037">
    <property type="term" value="F:heme binding"/>
    <property type="evidence" value="ECO:0007669"/>
    <property type="project" value="InterPro"/>
</dbReference>
<feature type="domain" description="Cytochrome c" evidence="10">
    <location>
        <begin position="6"/>
        <end position="143"/>
    </location>
</feature>
<comment type="subcellular location">
    <subcellularLocation>
        <location evidence="1">Periplasm</location>
    </subcellularLocation>
</comment>
<dbReference type="SUPFAM" id="SSF46626">
    <property type="entry name" value="Cytochrome c"/>
    <property type="match status" value="2"/>
</dbReference>
<dbReference type="AlphaFoldDB" id="A0A2A4T637"/>
<evidence type="ECO:0000259" key="10">
    <source>
        <dbReference type="PROSITE" id="PS51007"/>
    </source>
</evidence>
<keyword evidence="5" id="KW-0574">Periplasm</keyword>
<accession>A0A2A4T637</accession>
<dbReference type="PROSITE" id="PS51007">
    <property type="entry name" value="CYTC"/>
    <property type="match status" value="2"/>
</dbReference>
<keyword evidence="7 9" id="KW-0408">Iron</keyword>
<organism evidence="11 12">
    <name type="scientific">SAR324 cluster bacterium</name>
    <dbReference type="NCBI Taxonomy" id="2024889"/>
    <lineage>
        <taxon>Bacteria</taxon>
        <taxon>Deltaproteobacteria</taxon>
        <taxon>SAR324 cluster</taxon>
    </lineage>
</organism>
<keyword evidence="4" id="KW-0732">Signal</keyword>
<dbReference type="GO" id="GO:0004130">
    <property type="term" value="F:cytochrome-c peroxidase activity"/>
    <property type="evidence" value="ECO:0007669"/>
    <property type="project" value="TreeGrafter"/>
</dbReference>
<dbReference type="InterPro" id="IPR036909">
    <property type="entry name" value="Cyt_c-like_dom_sf"/>
</dbReference>
<evidence type="ECO:0000256" key="5">
    <source>
        <dbReference type="ARBA" id="ARBA00022764"/>
    </source>
</evidence>
<reference evidence="12" key="1">
    <citation type="submission" date="2017-08" db="EMBL/GenBank/DDBJ databases">
        <title>A dynamic microbial community with high functional redundancy inhabits the cold, oxic subseafloor aquifer.</title>
        <authorList>
            <person name="Tully B.J."/>
            <person name="Wheat C.G."/>
            <person name="Glazer B.T."/>
            <person name="Huber J.A."/>
        </authorList>
    </citation>
    <scope>NUCLEOTIDE SEQUENCE [LARGE SCALE GENOMIC DNA]</scope>
</reference>
<dbReference type="InterPro" id="IPR009056">
    <property type="entry name" value="Cyt_c-like_dom"/>
</dbReference>
<evidence type="ECO:0000313" key="11">
    <source>
        <dbReference type="EMBL" id="PCI29090.1"/>
    </source>
</evidence>
<dbReference type="Pfam" id="PF03150">
    <property type="entry name" value="CCP_MauG"/>
    <property type="match status" value="1"/>
</dbReference>
<dbReference type="Proteomes" id="UP000218113">
    <property type="component" value="Unassembled WGS sequence"/>
</dbReference>
<feature type="binding site" description="covalent" evidence="8">
    <location>
        <position position="171"/>
    </location>
    <ligand>
        <name>heme c</name>
        <dbReference type="ChEBI" id="CHEBI:61717"/>
        <label>2</label>
    </ligand>
</feature>
<comment type="caution">
    <text evidence="11">The sequence shown here is derived from an EMBL/GenBank/DDBJ whole genome shotgun (WGS) entry which is preliminary data.</text>
</comment>
<dbReference type="GO" id="GO:0046872">
    <property type="term" value="F:metal ion binding"/>
    <property type="evidence" value="ECO:0007669"/>
    <property type="project" value="UniProtKB-KW"/>
</dbReference>
<dbReference type="PANTHER" id="PTHR30600">
    <property type="entry name" value="CYTOCHROME C PEROXIDASE-RELATED"/>
    <property type="match status" value="1"/>
</dbReference>
<dbReference type="EMBL" id="NVSR01000020">
    <property type="protein sequence ID" value="PCI29090.1"/>
    <property type="molecule type" value="Genomic_DNA"/>
</dbReference>
<feature type="binding site" description="covalent" evidence="8">
    <location>
        <position position="31"/>
    </location>
    <ligand>
        <name>heme c</name>
        <dbReference type="ChEBI" id="CHEBI:61717"/>
        <label>1</label>
    </ligand>
</feature>
<keyword evidence="3 9" id="KW-0479">Metal-binding</keyword>
<protein>
    <submittedName>
        <fullName evidence="11">Photosynthetic protein synthase I</fullName>
    </submittedName>
</protein>
<dbReference type="Gene3D" id="1.10.760.10">
    <property type="entry name" value="Cytochrome c-like domain"/>
    <property type="match status" value="2"/>
</dbReference>
<dbReference type="GO" id="GO:0042597">
    <property type="term" value="C:periplasmic space"/>
    <property type="evidence" value="ECO:0007669"/>
    <property type="project" value="UniProtKB-SubCell"/>
</dbReference>
<gene>
    <name evidence="11" type="ORF">COB67_04835</name>
</gene>
<proteinExistence type="predicted"/>
<dbReference type="PIRSF" id="PIRSF000294">
    <property type="entry name" value="Cytochrome-c_peroxidase"/>
    <property type="match status" value="1"/>
</dbReference>
<name>A0A2A4T637_9DELT</name>
<evidence type="ECO:0000256" key="2">
    <source>
        <dbReference type="ARBA" id="ARBA00022617"/>
    </source>
</evidence>
<feature type="binding site" description="axial binding residue" evidence="9">
    <location>
        <position position="175"/>
    </location>
    <ligand>
        <name>heme c</name>
        <dbReference type="ChEBI" id="CHEBI:61717"/>
        <label>2</label>
    </ligand>
    <ligandPart>
        <name>Fe</name>
        <dbReference type="ChEBI" id="CHEBI:18248"/>
    </ligandPart>
</feature>
<keyword evidence="2 8" id="KW-0349">Heme</keyword>
<evidence type="ECO:0000313" key="12">
    <source>
        <dbReference type="Proteomes" id="UP000218113"/>
    </source>
</evidence>
<sequence length="348" mass="38879">MKYDAKKAAIGKRLFFDPRLSGNATISCSSCHNPEKGFADGMALSDAYTGTLGFRNTPTLINTAQKKKYGIPWFHDGRLGTNLNDVTRDQITETIWMNMDMRLMQERVKQDPQYIKMFMEAGLGEPSNGTVRKLIPEYLKSLQSKNVPFDQGTLSDAAKRGQFLFTGKANCVSCHTGALFADGKAHNLGVAENQEIFEDEERSTMFLAFNMFMGNENFMNLRRDPGAHVVSHKADGSDMGKFMTPTLRELKQTAPYMHNGTLATLDDVVEFYNQGGGKDVNKDPRIKPLGLSDMEKKDLVAFLGSLSGDALTGSDYVYTFADGETAYPTITNWKEVDNRKVDTWKFDK</sequence>
<evidence type="ECO:0000256" key="1">
    <source>
        <dbReference type="ARBA" id="ARBA00004418"/>
    </source>
</evidence>
<evidence type="ECO:0000256" key="7">
    <source>
        <dbReference type="ARBA" id="ARBA00023004"/>
    </source>
</evidence>
<evidence type="ECO:0000256" key="4">
    <source>
        <dbReference type="ARBA" id="ARBA00022729"/>
    </source>
</evidence>